<evidence type="ECO:0000256" key="6">
    <source>
        <dbReference type="ARBA" id="ARBA00022989"/>
    </source>
</evidence>
<keyword evidence="7 8" id="KW-0472">Membrane</keyword>
<feature type="transmembrane region" description="Helical" evidence="8">
    <location>
        <begin position="237"/>
        <end position="256"/>
    </location>
</feature>
<name>A0A1Q5U5T1_9GAMM</name>
<dbReference type="EMBL" id="MKGR01000006">
    <property type="protein sequence ID" value="OKP07830.1"/>
    <property type="molecule type" value="Genomic_DNA"/>
</dbReference>
<sequence length="324" mass="34708">MFMIVAPIFLVIFIGYCFGRLRPDSGLSDKLINDYVLYIALPALLFLAIARADISELQQWGFIAATLVGICVVYVLGMLAAKIMGIGLPQSSILSMGACYGTTGYMGVPILIAVYGESAALPAAIATILHNIPAIMAVIITYDIFSTRQSGGRISISQSFVGALKTILSNPLTISVIAGLIFVCFGIPVPIFLQTFAEFLGNAAGPTALFALGLGLSRLKVKEHINGEALKLVIPMLLLKLGIQPLITFICAYYLFGMQQANNIWLITAIVMAAQPIGAGVYVFANKYGFKQEIISFSIIISLLIALVTIPTILQLLPEWHSGA</sequence>
<dbReference type="InterPro" id="IPR004776">
    <property type="entry name" value="Mem_transp_PIN-like"/>
</dbReference>
<dbReference type="Proteomes" id="UP000186277">
    <property type="component" value="Unassembled WGS sequence"/>
</dbReference>
<dbReference type="OrthoDB" id="9810457at2"/>
<comment type="similarity">
    <text evidence="2">Belongs to the auxin efflux carrier (TC 2.A.69) family.</text>
</comment>
<feature type="transmembrane region" description="Helical" evidence="8">
    <location>
        <begin position="93"/>
        <end position="115"/>
    </location>
</feature>
<keyword evidence="6 8" id="KW-1133">Transmembrane helix</keyword>
<feature type="transmembrane region" description="Helical" evidence="8">
    <location>
        <begin position="199"/>
        <end position="216"/>
    </location>
</feature>
<feature type="transmembrane region" description="Helical" evidence="8">
    <location>
        <begin position="60"/>
        <end position="81"/>
    </location>
</feature>
<keyword evidence="4" id="KW-1003">Cell membrane</keyword>
<dbReference type="RefSeq" id="WP_074019381.1">
    <property type="nucleotide sequence ID" value="NZ_CAWMWP010000087.1"/>
</dbReference>
<dbReference type="PANTHER" id="PTHR36838">
    <property type="entry name" value="AUXIN EFFLUX CARRIER FAMILY PROTEIN"/>
    <property type="match status" value="1"/>
</dbReference>
<dbReference type="AlphaFoldDB" id="A0A1Q5U5T1"/>
<dbReference type="Pfam" id="PF03547">
    <property type="entry name" value="Mem_trans"/>
    <property type="match status" value="1"/>
</dbReference>
<gene>
    <name evidence="9" type="ORF">Xentx_01226</name>
</gene>
<keyword evidence="5 8" id="KW-0812">Transmembrane</keyword>
<feature type="transmembrane region" description="Helical" evidence="8">
    <location>
        <begin position="6"/>
        <end position="23"/>
    </location>
</feature>
<feature type="transmembrane region" description="Helical" evidence="8">
    <location>
        <begin position="35"/>
        <end position="54"/>
    </location>
</feature>
<dbReference type="InterPro" id="IPR038770">
    <property type="entry name" value="Na+/solute_symporter_sf"/>
</dbReference>
<reference evidence="9 10" key="1">
    <citation type="submission" date="2016-09" db="EMBL/GenBank/DDBJ databases">
        <title>Xenorhabdus thuongxuanensis sp. nov. and Xenorhabdus eapokensis sp. nov., isolated from Steinernema species.</title>
        <authorList>
            <person name="Kaempfer P."/>
            <person name="Tobias N.J."/>
            <person name="Phan Ke L."/>
            <person name="Bode H.B."/>
            <person name="Glaeser S.P."/>
        </authorList>
    </citation>
    <scope>NUCLEOTIDE SEQUENCE [LARGE SCALE GENOMIC DNA]</scope>
    <source>
        <strain evidence="9 10">30TX1</strain>
    </source>
</reference>
<evidence type="ECO:0000256" key="8">
    <source>
        <dbReference type="SAM" id="Phobius"/>
    </source>
</evidence>
<proteinExistence type="inferred from homology"/>
<organism evidence="9 10">
    <name type="scientific">Xenorhabdus thuongxuanensis</name>
    <dbReference type="NCBI Taxonomy" id="1873484"/>
    <lineage>
        <taxon>Bacteria</taxon>
        <taxon>Pseudomonadati</taxon>
        <taxon>Pseudomonadota</taxon>
        <taxon>Gammaproteobacteria</taxon>
        <taxon>Enterobacterales</taxon>
        <taxon>Morganellaceae</taxon>
        <taxon>Xenorhabdus</taxon>
    </lineage>
</organism>
<evidence type="ECO:0000313" key="10">
    <source>
        <dbReference type="Proteomes" id="UP000186277"/>
    </source>
</evidence>
<evidence type="ECO:0000256" key="5">
    <source>
        <dbReference type="ARBA" id="ARBA00022692"/>
    </source>
</evidence>
<feature type="transmembrane region" description="Helical" evidence="8">
    <location>
        <begin position="262"/>
        <end position="285"/>
    </location>
</feature>
<accession>A0A1Q5U5T1</accession>
<evidence type="ECO:0000256" key="7">
    <source>
        <dbReference type="ARBA" id="ARBA00023136"/>
    </source>
</evidence>
<dbReference type="Gene3D" id="1.20.1530.20">
    <property type="match status" value="2"/>
</dbReference>
<keyword evidence="10" id="KW-1185">Reference proteome</keyword>
<comment type="subcellular location">
    <subcellularLocation>
        <location evidence="1">Cell membrane</location>
        <topology evidence="1">Multi-pass membrane protein</topology>
    </subcellularLocation>
</comment>
<dbReference type="PANTHER" id="PTHR36838:SF3">
    <property type="entry name" value="TRANSPORTER AUXIN EFFLUX CARRIER EC FAMILY"/>
    <property type="match status" value="1"/>
</dbReference>
<evidence type="ECO:0000256" key="1">
    <source>
        <dbReference type="ARBA" id="ARBA00004651"/>
    </source>
</evidence>
<evidence type="ECO:0000256" key="3">
    <source>
        <dbReference type="ARBA" id="ARBA00022448"/>
    </source>
</evidence>
<evidence type="ECO:0000256" key="4">
    <source>
        <dbReference type="ARBA" id="ARBA00022475"/>
    </source>
</evidence>
<evidence type="ECO:0000313" key="9">
    <source>
        <dbReference type="EMBL" id="OKP07830.1"/>
    </source>
</evidence>
<keyword evidence="3" id="KW-0813">Transport</keyword>
<evidence type="ECO:0000256" key="2">
    <source>
        <dbReference type="ARBA" id="ARBA00010145"/>
    </source>
</evidence>
<dbReference type="GO" id="GO:0005886">
    <property type="term" value="C:plasma membrane"/>
    <property type="evidence" value="ECO:0007669"/>
    <property type="project" value="UniProtKB-SubCell"/>
</dbReference>
<dbReference type="GO" id="GO:0055085">
    <property type="term" value="P:transmembrane transport"/>
    <property type="evidence" value="ECO:0007669"/>
    <property type="project" value="InterPro"/>
</dbReference>
<feature type="transmembrane region" description="Helical" evidence="8">
    <location>
        <begin position="166"/>
        <end position="193"/>
    </location>
</feature>
<feature type="transmembrane region" description="Helical" evidence="8">
    <location>
        <begin position="121"/>
        <end position="145"/>
    </location>
</feature>
<protein>
    <submittedName>
        <fullName evidence="9">Putative transporter YfdV</fullName>
    </submittedName>
</protein>
<comment type="caution">
    <text evidence="9">The sequence shown here is derived from an EMBL/GenBank/DDBJ whole genome shotgun (WGS) entry which is preliminary data.</text>
</comment>
<feature type="transmembrane region" description="Helical" evidence="8">
    <location>
        <begin position="297"/>
        <end position="317"/>
    </location>
</feature>